<dbReference type="EMBL" id="LQRD01000056">
    <property type="protein sequence ID" value="KXT69184.1"/>
    <property type="molecule type" value="Genomic_DNA"/>
</dbReference>
<gene>
    <name evidence="1" type="ORF">SCRDD08_01469</name>
</gene>
<evidence type="ECO:0000313" key="1">
    <source>
        <dbReference type="EMBL" id="KXT69184.1"/>
    </source>
</evidence>
<reference evidence="1 2" key="1">
    <citation type="submission" date="2016-01" db="EMBL/GenBank/DDBJ databases">
        <title>Highly variable Streptococcus oralis are common among viridans streptococci isolated from primates.</title>
        <authorList>
            <person name="Denapaite D."/>
            <person name="Rieger M."/>
            <person name="Koendgen S."/>
            <person name="Brueckner R."/>
            <person name="Ochigava I."/>
            <person name="Kappeler P."/>
            <person name="Maetz-Rensing K."/>
            <person name="Leendertz F."/>
            <person name="Hakenbeck R."/>
        </authorList>
    </citation>
    <scope>NUCLEOTIDE SEQUENCE [LARGE SCALE GENOMIC DNA]</scope>
    <source>
        <strain evidence="1 2">DD08</strain>
    </source>
</reference>
<sequence length="45" mass="5285">MVRKPSVFDLQADKIKRKMGNNIRKYATFLFIFSPPYSYAKRGSN</sequence>
<protein>
    <submittedName>
        <fullName evidence="1">Uncharacterized protein</fullName>
    </submittedName>
</protein>
<organism evidence="1 2">
    <name type="scientific">Streptococcus cristatus</name>
    <dbReference type="NCBI Taxonomy" id="45634"/>
    <lineage>
        <taxon>Bacteria</taxon>
        <taxon>Bacillati</taxon>
        <taxon>Bacillota</taxon>
        <taxon>Bacilli</taxon>
        <taxon>Lactobacillales</taxon>
        <taxon>Streptococcaceae</taxon>
        <taxon>Streptococcus</taxon>
    </lineage>
</organism>
<evidence type="ECO:0000313" key="2">
    <source>
        <dbReference type="Proteomes" id="UP000070377"/>
    </source>
</evidence>
<name>A0A139N076_STRCR</name>
<accession>A0A139N076</accession>
<dbReference type="Proteomes" id="UP000070377">
    <property type="component" value="Unassembled WGS sequence"/>
</dbReference>
<proteinExistence type="predicted"/>
<dbReference type="AlphaFoldDB" id="A0A139N076"/>
<comment type="caution">
    <text evidence="1">The sequence shown here is derived from an EMBL/GenBank/DDBJ whole genome shotgun (WGS) entry which is preliminary data.</text>
</comment>
<dbReference type="PATRIC" id="fig|45634.12.peg.1537"/>